<sequence length="95" mass="9958">MAVAILREGTVKPNDPAAPPDVSTHHPRGPSLKIASTQVFTPPTQVARRDGPEAFYHSSPTSSGTHYHAKGDKEDNSTALASVPQKSATISEPTG</sequence>
<protein>
    <submittedName>
        <fullName evidence="2">Uncharacterized protein</fullName>
    </submittedName>
</protein>
<feature type="compositionally biased region" description="Polar residues" evidence="1">
    <location>
        <begin position="34"/>
        <end position="44"/>
    </location>
</feature>
<comment type="caution">
    <text evidence="2">The sequence shown here is derived from an EMBL/GenBank/DDBJ whole genome shotgun (WGS) entry which is preliminary data.</text>
</comment>
<dbReference type="AlphaFoldDB" id="A0A9P6ER32"/>
<proteinExistence type="predicted"/>
<feature type="region of interest" description="Disordered" evidence="1">
    <location>
        <begin position="1"/>
        <end position="95"/>
    </location>
</feature>
<evidence type="ECO:0000313" key="3">
    <source>
        <dbReference type="Proteomes" id="UP000807306"/>
    </source>
</evidence>
<keyword evidence="3" id="KW-1185">Reference proteome</keyword>
<feature type="compositionally biased region" description="Polar residues" evidence="1">
    <location>
        <begin position="77"/>
        <end position="95"/>
    </location>
</feature>
<reference evidence="2" key="1">
    <citation type="submission" date="2020-11" db="EMBL/GenBank/DDBJ databases">
        <authorList>
            <consortium name="DOE Joint Genome Institute"/>
            <person name="Ahrendt S."/>
            <person name="Riley R."/>
            <person name="Andreopoulos W."/>
            <person name="Labutti K."/>
            <person name="Pangilinan J."/>
            <person name="Ruiz-Duenas F.J."/>
            <person name="Barrasa J.M."/>
            <person name="Sanchez-Garcia M."/>
            <person name="Camarero S."/>
            <person name="Miyauchi S."/>
            <person name="Serrano A."/>
            <person name="Linde D."/>
            <person name="Babiker R."/>
            <person name="Drula E."/>
            <person name="Ayuso-Fernandez I."/>
            <person name="Pacheco R."/>
            <person name="Padilla G."/>
            <person name="Ferreira P."/>
            <person name="Barriuso J."/>
            <person name="Kellner H."/>
            <person name="Castanera R."/>
            <person name="Alfaro M."/>
            <person name="Ramirez L."/>
            <person name="Pisabarro A.G."/>
            <person name="Kuo A."/>
            <person name="Tritt A."/>
            <person name="Lipzen A."/>
            <person name="He G."/>
            <person name="Yan M."/>
            <person name="Ng V."/>
            <person name="Cullen D."/>
            <person name="Martin F."/>
            <person name="Rosso M.-N."/>
            <person name="Henrissat B."/>
            <person name="Hibbett D."/>
            <person name="Martinez A.T."/>
            <person name="Grigoriev I.V."/>
        </authorList>
    </citation>
    <scope>NUCLEOTIDE SEQUENCE</scope>
    <source>
        <strain evidence="2">CBS 506.95</strain>
    </source>
</reference>
<gene>
    <name evidence="2" type="ORF">CPB83DRAFT_890143</name>
</gene>
<name>A0A9P6ER32_9AGAR</name>
<evidence type="ECO:0000313" key="2">
    <source>
        <dbReference type="EMBL" id="KAF9533676.1"/>
    </source>
</evidence>
<dbReference type="EMBL" id="MU157828">
    <property type="protein sequence ID" value="KAF9533676.1"/>
    <property type="molecule type" value="Genomic_DNA"/>
</dbReference>
<organism evidence="2 3">
    <name type="scientific">Crepidotus variabilis</name>
    <dbReference type="NCBI Taxonomy" id="179855"/>
    <lineage>
        <taxon>Eukaryota</taxon>
        <taxon>Fungi</taxon>
        <taxon>Dikarya</taxon>
        <taxon>Basidiomycota</taxon>
        <taxon>Agaricomycotina</taxon>
        <taxon>Agaricomycetes</taxon>
        <taxon>Agaricomycetidae</taxon>
        <taxon>Agaricales</taxon>
        <taxon>Agaricineae</taxon>
        <taxon>Crepidotaceae</taxon>
        <taxon>Crepidotus</taxon>
    </lineage>
</organism>
<evidence type="ECO:0000256" key="1">
    <source>
        <dbReference type="SAM" id="MobiDB-lite"/>
    </source>
</evidence>
<accession>A0A9P6ER32</accession>
<dbReference type="Proteomes" id="UP000807306">
    <property type="component" value="Unassembled WGS sequence"/>
</dbReference>